<comment type="subunit">
    <text evidence="12">Monomer and homodimer.</text>
</comment>
<feature type="binding site" evidence="12">
    <location>
        <position position="71"/>
    </location>
    <ligand>
        <name>S-adenosyl-L-methionine</name>
        <dbReference type="ChEBI" id="CHEBI:59789"/>
    </ligand>
</feature>
<evidence type="ECO:0000256" key="2">
    <source>
        <dbReference type="ARBA" id="ARBA00022485"/>
    </source>
</evidence>
<gene>
    <name evidence="12 14" type="primary">moaA</name>
    <name evidence="14" type="ORF">COX46_03585</name>
</gene>
<dbReference type="Pfam" id="PF06463">
    <property type="entry name" value="Mob_synth_C"/>
    <property type="match status" value="1"/>
</dbReference>
<keyword evidence="4 12" id="KW-0479">Metal-binding</keyword>
<evidence type="ECO:0000256" key="4">
    <source>
        <dbReference type="ARBA" id="ARBA00022723"/>
    </source>
</evidence>
<evidence type="ECO:0000313" key="15">
    <source>
        <dbReference type="Proteomes" id="UP000230392"/>
    </source>
</evidence>
<dbReference type="InterPro" id="IPR007197">
    <property type="entry name" value="rSAM"/>
</dbReference>
<keyword evidence="8 12" id="KW-0342">GTP-binding</keyword>
<dbReference type="NCBIfam" id="NF001199">
    <property type="entry name" value="PRK00164.2-1"/>
    <property type="match status" value="1"/>
</dbReference>
<feature type="binding site" evidence="12">
    <location>
        <position position="28"/>
    </location>
    <ligand>
        <name>[4Fe-4S] cluster</name>
        <dbReference type="ChEBI" id="CHEBI:49883"/>
        <label>1</label>
        <note>4Fe-4S-S-AdoMet</note>
    </ligand>
</feature>
<dbReference type="Proteomes" id="UP000230392">
    <property type="component" value="Unassembled WGS sequence"/>
</dbReference>
<evidence type="ECO:0000256" key="11">
    <source>
        <dbReference type="ARBA" id="ARBA00048697"/>
    </source>
</evidence>
<dbReference type="InterPro" id="IPR058240">
    <property type="entry name" value="rSAM_sf"/>
</dbReference>
<evidence type="ECO:0000256" key="5">
    <source>
        <dbReference type="ARBA" id="ARBA00022741"/>
    </source>
</evidence>
<comment type="catalytic activity">
    <reaction evidence="11 12">
        <text>GTP + AH2 + S-adenosyl-L-methionine = (8S)-3',8-cyclo-7,8-dihydroguanosine 5'-triphosphate + 5'-deoxyadenosine + L-methionine + A + H(+)</text>
        <dbReference type="Rhea" id="RHEA:49576"/>
        <dbReference type="ChEBI" id="CHEBI:13193"/>
        <dbReference type="ChEBI" id="CHEBI:15378"/>
        <dbReference type="ChEBI" id="CHEBI:17319"/>
        <dbReference type="ChEBI" id="CHEBI:17499"/>
        <dbReference type="ChEBI" id="CHEBI:37565"/>
        <dbReference type="ChEBI" id="CHEBI:57844"/>
        <dbReference type="ChEBI" id="CHEBI:59789"/>
        <dbReference type="ChEBI" id="CHEBI:131766"/>
        <dbReference type="EC" id="4.1.99.22"/>
    </reaction>
</comment>
<feature type="binding site" evidence="12">
    <location>
        <position position="122"/>
    </location>
    <ligand>
        <name>S-adenosyl-L-methionine</name>
        <dbReference type="ChEBI" id="CHEBI:59789"/>
    </ligand>
</feature>
<dbReference type="CDD" id="cd01335">
    <property type="entry name" value="Radical_SAM"/>
    <property type="match status" value="1"/>
</dbReference>
<comment type="caution">
    <text evidence="14">The sequence shown here is derived from an EMBL/GenBank/DDBJ whole genome shotgun (WGS) entry which is preliminary data.</text>
</comment>
<dbReference type="InterPro" id="IPR040064">
    <property type="entry name" value="MoaA-like"/>
</dbReference>
<evidence type="ECO:0000256" key="6">
    <source>
        <dbReference type="ARBA" id="ARBA00023004"/>
    </source>
</evidence>
<dbReference type="InterPro" id="IPR000385">
    <property type="entry name" value="MoaA_NifB_PqqE_Fe-S-bd_CS"/>
</dbReference>
<dbReference type="PANTHER" id="PTHR22960:SF0">
    <property type="entry name" value="MOLYBDENUM COFACTOR BIOSYNTHESIS PROTEIN 1"/>
    <property type="match status" value="1"/>
</dbReference>
<dbReference type="SMART" id="SM00729">
    <property type="entry name" value="Elp3"/>
    <property type="match status" value="1"/>
</dbReference>
<dbReference type="SFLD" id="SFLDG01386">
    <property type="entry name" value="main_SPASM_domain-containing"/>
    <property type="match status" value="1"/>
</dbReference>
<dbReference type="SFLD" id="SFLDG01067">
    <property type="entry name" value="SPASM/twitch_domain_containing"/>
    <property type="match status" value="1"/>
</dbReference>
<accession>A0A2G9YAF7</accession>
<dbReference type="HAMAP" id="MF_01225_B">
    <property type="entry name" value="MoaA_B"/>
    <property type="match status" value="1"/>
</dbReference>
<sequence length="332" mass="36941">MRKVLLDSCGRKIESVRISLTDRCNLRCLYCVPHRNLDLNRKSEILSFEEIISLIKCLVKLGVDKIKLTGGEPLLRKDVANLVRRIVEIPGVQDLSLTTNGVLFAGYAVELKKAGLKRVTISLDSLRSERFSFLTGHNRIVEVVRSIRCALDSGFIPVKINVVVLKGINDDEIGGFVRLTRNHNLVVRFVEFMPTCNALEWSKYFISGTEILEKIKEIVKGTTPKVIPDKVFGSGPARYFRISGYRGSFGLITPLSRPFCSGCNRLRITAAGDLVLCLHRPISFNLHSLLEKGSEEMVMAFIEDAVLQKPANHGLASPNFLKVPVSMCQIGG</sequence>
<evidence type="ECO:0000256" key="3">
    <source>
        <dbReference type="ARBA" id="ARBA00022691"/>
    </source>
</evidence>
<keyword evidence="6 12" id="KW-0408">Iron</keyword>
<dbReference type="InterPro" id="IPR010505">
    <property type="entry name" value="MoaA_twitch"/>
</dbReference>
<reference evidence="14 15" key="1">
    <citation type="submission" date="2017-09" db="EMBL/GenBank/DDBJ databases">
        <title>Depth-based differentiation of microbial function through sediment-hosted aquifers and enrichment of novel symbionts in the deep terrestrial subsurface.</title>
        <authorList>
            <person name="Probst A.J."/>
            <person name="Ladd B."/>
            <person name="Jarett J.K."/>
            <person name="Geller-Mcgrath D.E."/>
            <person name="Sieber C.M."/>
            <person name="Emerson J.B."/>
            <person name="Anantharaman K."/>
            <person name="Thomas B.C."/>
            <person name="Malmstrom R."/>
            <person name="Stieglmeier M."/>
            <person name="Klingl A."/>
            <person name="Woyke T."/>
            <person name="Ryan C.M."/>
            <person name="Banfield J.F."/>
        </authorList>
    </citation>
    <scope>NUCLEOTIDE SEQUENCE [LARGE SCALE GENOMIC DNA]</scope>
    <source>
        <strain evidence="14">CG23_combo_of_CG06-09_8_20_14_all_48_7</strain>
    </source>
</reference>
<name>A0A2G9YAF7_9BACT</name>
<feature type="binding site" evidence="12">
    <location>
        <position position="277"/>
    </location>
    <ligand>
        <name>[4Fe-4S] cluster</name>
        <dbReference type="ChEBI" id="CHEBI:49883"/>
        <label>2</label>
        <note>4Fe-4S-substrate</note>
    </ligand>
</feature>
<dbReference type="PROSITE" id="PS01305">
    <property type="entry name" value="MOAA_NIFB_PQQE"/>
    <property type="match status" value="1"/>
</dbReference>
<dbReference type="GO" id="GO:0061798">
    <property type="term" value="F:GTP 3',8'-cyclase activity"/>
    <property type="evidence" value="ECO:0007669"/>
    <property type="project" value="UniProtKB-UniRule"/>
</dbReference>
<dbReference type="SUPFAM" id="SSF102114">
    <property type="entry name" value="Radical SAM enzymes"/>
    <property type="match status" value="1"/>
</dbReference>
<feature type="domain" description="Radical SAM core" evidence="13">
    <location>
        <begin position="8"/>
        <end position="225"/>
    </location>
</feature>
<protein>
    <recommendedName>
        <fullName evidence="1 12">GTP 3',8-cyclase</fullName>
        <ecNumber evidence="1 12">4.1.99.22</ecNumber>
    </recommendedName>
    <alternativeName>
        <fullName evidence="12">Molybdenum cofactor biosynthesis protein A</fullName>
    </alternativeName>
</protein>
<comment type="cofactor">
    <cofactor evidence="12">
        <name>[4Fe-4S] cluster</name>
        <dbReference type="ChEBI" id="CHEBI:49883"/>
    </cofactor>
    <text evidence="12">Binds 2 [4Fe-4S] clusters. Binds 1 [4Fe-4S] cluster coordinated with 3 cysteines and an exchangeable S-adenosyl-L-methionine and 1 [4Fe-4S] cluster coordinated with 3 cysteines and the GTP-derived substrate.</text>
</comment>
<keyword evidence="10 12" id="KW-0456">Lyase</keyword>
<dbReference type="InterPro" id="IPR013483">
    <property type="entry name" value="MoaA"/>
</dbReference>
<feature type="binding site" evidence="12">
    <location>
        <position position="30"/>
    </location>
    <ligand>
        <name>S-adenosyl-L-methionine</name>
        <dbReference type="ChEBI" id="CHEBI:59789"/>
    </ligand>
</feature>
<comment type="caution">
    <text evidence="12">Lacks conserved residue(s) required for the propagation of feature annotation.</text>
</comment>
<proteinExistence type="inferred from homology"/>
<dbReference type="EC" id="4.1.99.22" evidence="1 12"/>
<evidence type="ECO:0000259" key="13">
    <source>
        <dbReference type="PROSITE" id="PS51918"/>
    </source>
</evidence>
<keyword evidence="3 12" id="KW-0949">S-adenosyl-L-methionine</keyword>
<keyword evidence="7 12" id="KW-0411">Iron-sulfur</keyword>
<evidence type="ECO:0000256" key="1">
    <source>
        <dbReference type="ARBA" id="ARBA00012167"/>
    </source>
</evidence>
<dbReference type="AlphaFoldDB" id="A0A2G9YAF7"/>
<feature type="binding site" evidence="12">
    <location>
        <position position="193"/>
    </location>
    <ligand>
        <name>S-adenosyl-L-methionine</name>
        <dbReference type="ChEBI" id="CHEBI:59789"/>
    </ligand>
</feature>
<feature type="binding site" evidence="12">
    <location>
        <position position="31"/>
    </location>
    <ligand>
        <name>[4Fe-4S] cluster</name>
        <dbReference type="ChEBI" id="CHEBI:49883"/>
        <label>1</label>
        <note>4Fe-4S-S-AdoMet</note>
    </ligand>
</feature>
<comment type="similarity">
    <text evidence="12">Belongs to the radical SAM superfamily. MoaA family.</text>
</comment>
<dbReference type="GO" id="GO:0061799">
    <property type="term" value="F:cyclic pyranopterin monophosphate synthase activity"/>
    <property type="evidence" value="ECO:0007669"/>
    <property type="project" value="TreeGrafter"/>
</dbReference>
<keyword evidence="9 12" id="KW-0501">Molybdenum cofactor biosynthesis</keyword>
<dbReference type="PROSITE" id="PS51918">
    <property type="entry name" value="RADICAL_SAM"/>
    <property type="match status" value="1"/>
</dbReference>
<dbReference type="UniPathway" id="UPA00344"/>
<dbReference type="InterPro" id="IPR013785">
    <property type="entry name" value="Aldolase_TIM"/>
</dbReference>
<evidence type="ECO:0000256" key="12">
    <source>
        <dbReference type="HAMAP-Rule" id="MF_01225"/>
    </source>
</evidence>
<evidence type="ECO:0000256" key="8">
    <source>
        <dbReference type="ARBA" id="ARBA00023134"/>
    </source>
</evidence>
<comment type="function">
    <text evidence="12">Catalyzes the cyclization of GTP to (8S)-3',8-cyclo-7,8-dihydroguanosine 5'-triphosphate.</text>
</comment>
<feature type="binding site" evidence="12">
    <location>
        <position position="159"/>
    </location>
    <ligand>
        <name>GTP</name>
        <dbReference type="ChEBI" id="CHEBI:37565"/>
    </ligand>
</feature>
<evidence type="ECO:0000256" key="9">
    <source>
        <dbReference type="ARBA" id="ARBA00023150"/>
    </source>
</evidence>
<dbReference type="SFLD" id="SFLDG01383">
    <property type="entry name" value="cyclic_pyranopterin_phosphate"/>
    <property type="match status" value="1"/>
</dbReference>
<feature type="binding site" evidence="12">
    <location>
        <position position="17"/>
    </location>
    <ligand>
        <name>GTP</name>
        <dbReference type="ChEBI" id="CHEBI:37565"/>
    </ligand>
</feature>
<feature type="binding site" evidence="12">
    <location>
        <position position="263"/>
    </location>
    <ligand>
        <name>[4Fe-4S] cluster</name>
        <dbReference type="ChEBI" id="CHEBI:49883"/>
        <label>2</label>
        <note>4Fe-4S-substrate</note>
    </ligand>
</feature>
<dbReference type="GO" id="GO:0046872">
    <property type="term" value="F:metal ion binding"/>
    <property type="evidence" value="ECO:0007669"/>
    <property type="project" value="UniProtKB-KW"/>
</dbReference>
<evidence type="ECO:0000256" key="7">
    <source>
        <dbReference type="ARBA" id="ARBA00023014"/>
    </source>
</evidence>
<evidence type="ECO:0000256" key="10">
    <source>
        <dbReference type="ARBA" id="ARBA00023239"/>
    </source>
</evidence>
<evidence type="ECO:0000313" key="14">
    <source>
        <dbReference type="EMBL" id="PIP16219.1"/>
    </source>
</evidence>
<feature type="binding site" evidence="12">
    <location>
        <position position="260"/>
    </location>
    <ligand>
        <name>[4Fe-4S] cluster</name>
        <dbReference type="ChEBI" id="CHEBI:49883"/>
        <label>2</label>
        <note>4Fe-4S-substrate</note>
    </ligand>
</feature>
<dbReference type="Pfam" id="PF04055">
    <property type="entry name" value="Radical_SAM"/>
    <property type="match status" value="1"/>
</dbReference>
<dbReference type="NCBIfam" id="TIGR02666">
    <property type="entry name" value="moaA"/>
    <property type="match status" value="1"/>
</dbReference>
<keyword evidence="5 12" id="KW-0547">Nucleotide-binding</keyword>
<dbReference type="Gene3D" id="3.20.20.70">
    <property type="entry name" value="Aldolase class I"/>
    <property type="match status" value="1"/>
</dbReference>
<dbReference type="GO" id="GO:1904047">
    <property type="term" value="F:S-adenosyl-L-methionine binding"/>
    <property type="evidence" value="ECO:0007669"/>
    <property type="project" value="UniProtKB-UniRule"/>
</dbReference>
<feature type="binding site" evidence="12">
    <location>
        <begin position="265"/>
        <end position="267"/>
    </location>
    <ligand>
        <name>GTP</name>
        <dbReference type="ChEBI" id="CHEBI:37565"/>
    </ligand>
</feature>
<dbReference type="EMBL" id="PCRF01000172">
    <property type="protein sequence ID" value="PIP16219.1"/>
    <property type="molecule type" value="Genomic_DNA"/>
</dbReference>
<feature type="binding site" evidence="12">
    <location>
        <position position="24"/>
    </location>
    <ligand>
        <name>[4Fe-4S] cluster</name>
        <dbReference type="ChEBI" id="CHEBI:49883"/>
        <label>1</label>
        <note>4Fe-4S-S-AdoMet</note>
    </ligand>
</feature>
<dbReference type="GO" id="GO:0005525">
    <property type="term" value="F:GTP binding"/>
    <property type="evidence" value="ECO:0007669"/>
    <property type="project" value="UniProtKB-UniRule"/>
</dbReference>
<dbReference type="GO" id="GO:0051539">
    <property type="term" value="F:4 iron, 4 sulfur cluster binding"/>
    <property type="evidence" value="ECO:0007669"/>
    <property type="project" value="UniProtKB-UniRule"/>
</dbReference>
<organism evidence="14 15">
    <name type="scientific">bacterium (Candidatus Ratteibacteria) CG23_combo_of_CG06-09_8_20_14_all_48_7</name>
    <dbReference type="NCBI Taxonomy" id="2014292"/>
    <lineage>
        <taxon>Bacteria</taxon>
        <taxon>Candidatus Ratteibacteria</taxon>
    </lineage>
</organism>
<dbReference type="PANTHER" id="PTHR22960">
    <property type="entry name" value="MOLYBDOPTERIN COFACTOR SYNTHESIS PROTEIN A"/>
    <property type="match status" value="1"/>
</dbReference>
<comment type="pathway">
    <text evidence="12">Cofactor biosynthesis; molybdopterin biosynthesis.</text>
</comment>
<feature type="binding site" evidence="12">
    <location>
        <position position="98"/>
    </location>
    <ligand>
        <name>GTP</name>
        <dbReference type="ChEBI" id="CHEBI:37565"/>
    </ligand>
</feature>
<dbReference type="InterPro" id="IPR006638">
    <property type="entry name" value="Elp3/MiaA/NifB-like_rSAM"/>
</dbReference>
<dbReference type="SFLD" id="SFLDS00029">
    <property type="entry name" value="Radical_SAM"/>
    <property type="match status" value="1"/>
</dbReference>
<dbReference type="GO" id="GO:0006777">
    <property type="term" value="P:Mo-molybdopterin cofactor biosynthetic process"/>
    <property type="evidence" value="ECO:0007669"/>
    <property type="project" value="UniProtKB-UniRule"/>
</dbReference>
<keyword evidence="2 12" id="KW-0004">4Fe-4S</keyword>
<dbReference type="InterPro" id="IPR050105">
    <property type="entry name" value="MoCo_biosynth_MoaA/MoaC"/>
</dbReference>